<dbReference type="AlphaFoldDB" id="A0A1M7I5Z4"/>
<dbReference type="OrthoDB" id="1699242at2"/>
<evidence type="ECO:0000256" key="2">
    <source>
        <dbReference type="ARBA" id="ARBA00022692"/>
    </source>
</evidence>
<dbReference type="InterPro" id="IPR003593">
    <property type="entry name" value="AAA+_ATPase"/>
</dbReference>
<evidence type="ECO:0000256" key="5">
    <source>
        <dbReference type="ARBA" id="ARBA00022989"/>
    </source>
</evidence>
<dbReference type="Gene3D" id="1.20.1560.10">
    <property type="entry name" value="ABC transporter type 1, transmembrane domain"/>
    <property type="match status" value="1"/>
</dbReference>
<organism evidence="10 11">
    <name type="scientific">Anaerosporobacter mobilis DSM 15930</name>
    <dbReference type="NCBI Taxonomy" id="1120996"/>
    <lineage>
        <taxon>Bacteria</taxon>
        <taxon>Bacillati</taxon>
        <taxon>Bacillota</taxon>
        <taxon>Clostridia</taxon>
        <taxon>Lachnospirales</taxon>
        <taxon>Lachnospiraceae</taxon>
        <taxon>Anaerosporobacter</taxon>
    </lineage>
</organism>
<evidence type="ECO:0000256" key="4">
    <source>
        <dbReference type="ARBA" id="ARBA00022840"/>
    </source>
</evidence>
<reference evidence="10 11" key="1">
    <citation type="submission" date="2016-11" db="EMBL/GenBank/DDBJ databases">
        <authorList>
            <person name="Jaros S."/>
            <person name="Januszkiewicz K."/>
            <person name="Wedrychowicz H."/>
        </authorList>
    </citation>
    <scope>NUCLEOTIDE SEQUENCE [LARGE SCALE GENOMIC DNA]</scope>
    <source>
        <strain evidence="10 11">DSM 15930</strain>
    </source>
</reference>
<gene>
    <name evidence="10" type="ORF">SAMN02746066_01677</name>
</gene>
<dbReference type="SMART" id="SM00382">
    <property type="entry name" value="AAA"/>
    <property type="match status" value="1"/>
</dbReference>
<keyword evidence="5 7" id="KW-1133">Transmembrane helix</keyword>
<dbReference type="Gene3D" id="3.40.50.300">
    <property type="entry name" value="P-loop containing nucleotide triphosphate hydrolases"/>
    <property type="match status" value="1"/>
</dbReference>
<evidence type="ECO:0000256" key="1">
    <source>
        <dbReference type="ARBA" id="ARBA00004651"/>
    </source>
</evidence>
<dbReference type="CDD" id="cd03228">
    <property type="entry name" value="ABCC_MRP_Like"/>
    <property type="match status" value="1"/>
</dbReference>
<dbReference type="GO" id="GO:0015421">
    <property type="term" value="F:ABC-type oligopeptide transporter activity"/>
    <property type="evidence" value="ECO:0007669"/>
    <property type="project" value="TreeGrafter"/>
</dbReference>
<evidence type="ECO:0000259" key="8">
    <source>
        <dbReference type="PROSITE" id="PS50893"/>
    </source>
</evidence>
<name>A0A1M7I5Z4_9FIRM</name>
<feature type="transmembrane region" description="Helical" evidence="7">
    <location>
        <begin position="152"/>
        <end position="179"/>
    </location>
</feature>
<evidence type="ECO:0000313" key="11">
    <source>
        <dbReference type="Proteomes" id="UP000184038"/>
    </source>
</evidence>
<comment type="subcellular location">
    <subcellularLocation>
        <location evidence="1">Cell membrane</location>
        <topology evidence="1">Multi-pass membrane protein</topology>
    </subcellularLocation>
</comment>
<feature type="domain" description="ABC transmembrane type-1" evidence="9">
    <location>
        <begin position="26"/>
        <end position="300"/>
    </location>
</feature>
<protein>
    <submittedName>
        <fullName evidence="10">ATP-binding cassette, subfamily B</fullName>
    </submittedName>
</protein>
<dbReference type="RefSeq" id="WP_073285929.1">
    <property type="nucleotide sequence ID" value="NZ_FRCP01000009.1"/>
</dbReference>
<keyword evidence="6 7" id="KW-0472">Membrane</keyword>
<dbReference type="PROSITE" id="PS00211">
    <property type="entry name" value="ABC_TRANSPORTER_1"/>
    <property type="match status" value="1"/>
</dbReference>
<dbReference type="SUPFAM" id="SSF52540">
    <property type="entry name" value="P-loop containing nucleoside triphosphate hydrolases"/>
    <property type="match status" value="1"/>
</dbReference>
<feature type="transmembrane region" description="Helical" evidence="7">
    <location>
        <begin position="23"/>
        <end position="52"/>
    </location>
</feature>
<dbReference type="GO" id="GO:0005524">
    <property type="term" value="F:ATP binding"/>
    <property type="evidence" value="ECO:0007669"/>
    <property type="project" value="UniProtKB-KW"/>
</dbReference>
<dbReference type="Proteomes" id="UP000184038">
    <property type="component" value="Unassembled WGS sequence"/>
</dbReference>
<dbReference type="InterPro" id="IPR039421">
    <property type="entry name" value="Type_1_exporter"/>
</dbReference>
<dbReference type="SUPFAM" id="SSF90123">
    <property type="entry name" value="ABC transporter transmembrane region"/>
    <property type="match status" value="1"/>
</dbReference>
<evidence type="ECO:0000256" key="3">
    <source>
        <dbReference type="ARBA" id="ARBA00022741"/>
    </source>
</evidence>
<evidence type="ECO:0000256" key="6">
    <source>
        <dbReference type="ARBA" id="ARBA00023136"/>
    </source>
</evidence>
<feature type="transmembrane region" description="Helical" evidence="7">
    <location>
        <begin position="64"/>
        <end position="82"/>
    </location>
</feature>
<dbReference type="STRING" id="1120996.SAMN02746066_01677"/>
<dbReference type="InterPro" id="IPR017871">
    <property type="entry name" value="ABC_transporter-like_CS"/>
</dbReference>
<keyword evidence="2 7" id="KW-0812">Transmembrane</keyword>
<dbReference type="InterPro" id="IPR027417">
    <property type="entry name" value="P-loop_NTPase"/>
</dbReference>
<evidence type="ECO:0000313" key="10">
    <source>
        <dbReference type="EMBL" id="SHM36115.1"/>
    </source>
</evidence>
<keyword evidence="11" id="KW-1185">Reference proteome</keyword>
<dbReference type="InterPro" id="IPR003439">
    <property type="entry name" value="ABC_transporter-like_ATP-bd"/>
</dbReference>
<evidence type="ECO:0000259" key="9">
    <source>
        <dbReference type="PROSITE" id="PS50929"/>
    </source>
</evidence>
<dbReference type="Pfam" id="PF00005">
    <property type="entry name" value="ABC_tran"/>
    <property type="match status" value="1"/>
</dbReference>
<dbReference type="GO" id="GO:0016887">
    <property type="term" value="F:ATP hydrolysis activity"/>
    <property type="evidence" value="ECO:0007669"/>
    <property type="project" value="InterPro"/>
</dbReference>
<keyword evidence="3" id="KW-0547">Nucleotide-binding</keyword>
<dbReference type="InterPro" id="IPR011527">
    <property type="entry name" value="ABC1_TM_dom"/>
</dbReference>
<feature type="domain" description="ABC transporter" evidence="8">
    <location>
        <begin position="350"/>
        <end position="589"/>
    </location>
</feature>
<feature type="transmembrane region" description="Helical" evidence="7">
    <location>
        <begin position="253"/>
        <end position="277"/>
    </location>
</feature>
<dbReference type="PANTHER" id="PTHR43394">
    <property type="entry name" value="ATP-DEPENDENT PERMEASE MDL1, MITOCHONDRIAL"/>
    <property type="match status" value="1"/>
</dbReference>
<dbReference type="PANTHER" id="PTHR43394:SF1">
    <property type="entry name" value="ATP-BINDING CASSETTE SUB-FAMILY B MEMBER 10, MITOCHONDRIAL"/>
    <property type="match status" value="1"/>
</dbReference>
<dbReference type="InterPro" id="IPR036640">
    <property type="entry name" value="ABC1_TM_sf"/>
</dbReference>
<proteinExistence type="predicted"/>
<dbReference type="EMBL" id="FRCP01000009">
    <property type="protein sequence ID" value="SHM36115.1"/>
    <property type="molecule type" value="Genomic_DNA"/>
</dbReference>
<dbReference type="PROSITE" id="PS50929">
    <property type="entry name" value="ABC_TM1F"/>
    <property type="match status" value="1"/>
</dbReference>
<keyword evidence="4 10" id="KW-0067">ATP-binding</keyword>
<dbReference type="GO" id="GO:0005886">
    <property type="term" value="C:plasma membrane"/>
    <property type="evidence" value="ECO:0007669"/>
    <property type="project" value="UniProtKB-SubCell"/>
</dbReference>
<evidence type="ECO:0000256" key="7">
    <source>
        <dbReference type="SAM" id="Phobius"/>
    </source>
</evidence>
<sequence length="598" mass="68012">MTLKDKQYDIKDILKIPFQYSPFYSFLIIILKVIGGIVPTISMLATAGFINATINKLQKNNDTYISIVIPLVCIVICAIYSWCSTQLIELAEAKLENNLRKTFRVFIVERIASLKYNYIENAESCNLISRVIKEPETQCQKGFSKFFDLVYLILKILGILIILFTQIWWAAIIIFLIAIPVFKIAIKGGEVNYAAYREAQKYNRKANYYSEVLTGRDAVSERALFNYSDKVNEYWYSQFDQSRKLMRKANINWARQAGLGGFATSLLTASIVILLIFPVKSGVLTIGLFISIINNVVSLIPDLSWELPECAEVLAQNLEYMKDLSAFINLDNNSEYLDLPDKNPICIETVEFKKVSFRYPDSKQFILNNLCIKIEKGKHYAFVGINGAGKSTIIKLLLGLYEDFDGEILINGISIKNYTQSQLKSMFSVVFQDYAKYAVTLKDNILLGNIQENSISEILNIMNIIDLNNVVNNLPNGIDSYLGKIHHNSVDISGGQWQRVAMARAMMSCATIRILDEPTASLDPISESKLYEKFEEISKGQTTIFISHRLGSTKLADIIYVIENGSVIEKGNYYDLMKNNGTYSRMFESQRSWYENEK</sequence>
<dbReference type="Pfam" id="PF00664">
    <property type="entry name" value="ABC_membrane"/>
    <property type="match status" value="1"/>
</dbReference>
<dbReference type="PROSITE" id="PS50893">
    <property type="entry name" value="ABC_TRANSPORTER_2"/>
    <property type="match status" value="1"/>
</dbReference>
<accession>A0A1M7I5Z4</accession>